<proteinExistence type="predicted"/>
<keyword evidence="3" id="KW-1185">Reference proteome</keyword>
<feature type="region of interest" description="Disordered" evidence="1">
    <location>
        <begin position="1"/>
        <end position="62"/>
    </location>
</feature>
<gene>
    <name evidence="2" type="ORF">CMUS01_07474</name>
</gene>
<name>A0A8H6KGI5_9PEZI</name>
<evidence type="ECO:0000256" key="1">
    <source>
        <dbReference type="SAM" id="MobiDB-lite"/>
    </source>
</evidence>
<dbReference type="AlphaFoldDB" id="A0A8H6KGI5"/>
<feature type="compositionally biased region" description="Basic residues" evidence="1">
    <location>
        <begin position="48"/>
        <end position="57"/>
    </location>
</feature>
<dbReference type="EMBL" id="WIGM01000269">
    <property type="protein sequence ID" value="KAF6831089.1"/>
    <property type="molecule type" value="Genomic_DNA"/>
</dbReference>
<protein>
    <submittedName>
        <fullName evidence="2">Uncharacterized protein</fullName>
    </submittedName>
</protein>
<accession>A0A8H6KGI5</accession>
<reference evidence="2" key="1">
    <citation type="journal article" date="2020" name="Phytopathology">
        <title>Genome Sequence Resources of Colletotrichum truncatum, C. plurivorum, C. musicola, and C. sojae: Four Species Pathogenic to Soybean (Glycine max).</title>
        <authorList>
            <person name="Rogerio F."/>
            <person name="Boufleur T.R."/>
            <person name="Ciampi-Guillardi M."/>
            <person name="Sukno S.A."/>
            <person name="Thon M.R."/>
            <person name="Massola Junior N.S."/>
            <person name="Baroncelli R."/>
        </authorList>
    </citation>
    <scope>NUCLEOTIDE SEQUENCE</scope>
    <source>
        <strain evidence="2">LFN0074</strain>
    </source>
</reference>
<sequence length="146" mass="15345">MGAPRAAPHVPTPPAAIWWGDEGRGGGGGGKRAESGNGASGQPEKKSKAAGKAKARKERTGYLTGEQGEARYVEVAMRRYPDLEAPAKWELALSCRAAAGLAATAAWTRACKARMMSGGRRGTEPYRLQSSTCDAVAVSRDWSGRV</sequence>
<evidence type="ECO:0000313" key="3">
    <source>
        <dbReference type="Proteomes" id="UP000639643"/>
    </source>
</evidence>
<comment type="caution">
    <text evidence="2">The sequence shown here is derived from an EMBL/GenBank/DDBJ whole genome shotgun (WGS) entry which is preliminary data.</text>
</comment>
<organism evidence="2 3">
    <name type="scientific">Colletotrichum musicola</name>
    <dbReference type="NCBI Taxonomy" id="2175873"/>
    <lineage>
        <taxon>Eukaryota</taxon>
        <taxon>Fungi</taxon>
        <taxon>Dikarya</taxon>
        <taxon>Ascomycota</taxon>
        <taxon>Pezizomycotina</taxon>
        <taxon>Sordariomycetes</taxon>
        <taxon>Hypocreomycetidae</taxon>
        <taxon>Glomerellales</taxon>
        <taxon>Glomerellaceae</taxon>
        <taxon>Colletotrichum</taxon>
        <taxon>Colletotrichum orchidearum species complex</taxon>
    </lineage>
</organism>
<dbReference type="Proteomes" id="UP000639643">
    <property type="component" value="Unassembled WGS sequence"/>
</dbReference>
<evidence type="ECO:0000313" key="2">
    <source>
        <dbReference type="EMBL" id="KAF6831089.1"/>
    </source>
</evidence>